<feature type="compositionally biased region" description="Basic and acidic residues" evidence="1">
    <location>
        <begin position="374"/>
        <end position="383"/>
    </location>
</feature>
<accession>A0A8W7P3T4</accession>
<dbReference type="Proteomes" id="UP000075882">
    <property type="component" value="Unassembled WGS sequence"/>
</dbReference>
<feature type="compositionally biased region" description="Low complexity" evidence="1">
    <location>
        <begin position="167"/>
        <end position="181"/>
    </location>
</feature>
<dbReference type="Pfam" id="PF00498">
    <property type="entry name" value="FHA"/>
    <property type="match status" value="1"/>
</dbReference>
<feature type="compositionally biased region" description="Basic and acidic residues" evidence="1">
    <location>
        <begin position="327"/>
        <end position="346"/>
    </location>
</feature>
<dbReference type="SUPFAM" id="SSF49879">
    <property type="entry name" value="SMAD/FHA domain"/>
    <property type="match status" value="1"/>
</dbReference>
<feature type="region of interest" description="Disordered" evidence="1">
    <location>
        <begin position="162"/>
        <end position="202"/>
    </location>
</feature>
<dbReference type="GO" id="GO:0016604">
    <property type="term" value="C:nuclear body"/>
    <property type="evidence" value="ECO:0007669"/>
    <property type="project" value="TreeGrafter"/>
</dbReference>
<dbReference type="Gene3D" id="3.40.50.300">
    <property type="entry name" value="P-loop containing nucleotide triphosphate hydrolases"/>
    <property type="match status" value="2"/>
</dbReference>
<name>A0A8W7P3T4_ANOCL</name>
<dbReference type="Pfam" id="PF13086">
    <property type="entry name" value="AAA_11"/>
    <property type="match status" value="1"/>
</dbReference>
<feature type="compositionally biased region" description="Low complexity" evidence="1">
    <location>
        <begin position="664"/>
        <end position="676"/>
    </location>
</feature>
<sequence>MVSDSESSDDDCSEPYEWFLHRLYHKDHKIIPIRETPKIIGRGKDANCQFKPGKYFLVSRNHCMVQIVDGKPTITDCHSRRGTFVNGDRIDKFQPGRIELKEGDLVGIAHKNEEIQQYFKFHDEVLRYRVCRTIGKDEAVVISDDEQEEEVDVKCALLPEPDLDIPSTASSSQSEASQSDTEPVENGSERSASPQPGPSGLQLSAVVSIPEELMRKSSFERQYDDMMLCASKLNPDGYESDTEPEPCVVQPVAYDTSDVIVLSDDDEYIDVQYSQMVIEEVQQELEDDVELVELPDLGEEEEDTSLWALKLKPDVDATRRYKKRAKEAKEEKEASKRERPDAFEKQNHHHHHHHHKKHRSSSSRSSEEENLAVQREDAGKESSLKVVLKRNSTDAKCDVIETKTVDAKKPSRHTTESSKDSKRDAGDAKKLHRHTTEPIASTSSPASYEPATPSTSKHRDSVTEPERNRPALDDKTKKPPQQKQPEDEPNRLKNRRHSVANWTEIGPHRPSGTIEIAMPEKPKPLSKEASKPAVAGENSSSNAPTAPEESTAASAPKSNLKRRGSVSSVGEVQAMIQKKLKRRYSVSDRNVFDFQPVKVSKDQKEQRKSRLMQINEKKKQQERQGPVMLFEPQPLGRKTGSTKPKVKFTPNNRGSFLTAPVPLPSTSRAPSTSRPAATDESIVCTQSTTLEQLPNVNGVEEVVIDMRPKKLTFQSVARVSNVKIRKKQPLQGILKSYDKPNVEHPAPKKSVTIRLELNKTRYIENCLDKSESPPPEKELPEPKLPQKEIQEQILWQELDLLAEVLEWPTKWLQQQESELLANGPFASEGKLLPKLDNYDSYESFRNFHLPFLKRELWQEIYTCAKVAKSFLPLLDVTVGKAEHVELCKLFCKVRINTHGKDFFPLFDFGIVEYHSLLGHKTSLFVSVRAQNKDDSVPLRDSNGVQQQPGFVFVLTLYAAGRELEGLRSGRNFVYRPLARVHLYMRRCNAISLLEHSPLLPNIICPTTNRAKLEEIDRRLQQRPEMRTNVARHMEAGALNPGQMEIVSAVLDECQCWEEPTISLIQGPPGTGKSRVIGNLVLELMRLGHKSKERMRVLVCASSNTAVDVIVKNLMKLQQRKAANERFKLVRTGTRSKVDQECAPVFIDKLVQEEVNRQNRVPDARKNDGSLQNIERERNVLANRIKMAQAELSSGRSVNMEMLKVMKRKLHSLEEGADIVCTTLGSCSTLASYCTNLRFSVCIIDEATQCTELCSLLPLQYHLSKMVLVGDINQLPATVLDQQCIDAGFRASLFSRLYQSYAGAGGQPPEDGLKMLKTQYRMHPKICHWPNRYFYGGQLKNATCTEAMRKTIPLKPYMVISLCYDQELTQAQYEIYNKDEILFVVELMKQVVRCCDKHASFAIITPYARHKEEMIQSLRNTQLKRVEVHSIDSVQGKEFDVVIISLARSNGAGFLNNPERINVALTRARQCLVLCGNFASLKVCVCVCMGVSTLLQRFVILFSPFFISQHKTVWS</sequence>
<evidence type="ECO:0000256" key="1">
    <source>
        <dbReference type="SAM" id="MobiDB-lite"/>
    </source>
</evidence>
<dbReference type="InterPro" id="IPR047187">
    <property type="entry name" value="SF1_C_Upf1"/>
</dbReference>
<dbReference type="PANTHER" id="PTHR10887">
    <property type="entry name" value="DNA2/NAM7 HELICASE FAMILY"/>
    <property type="match status" value="1"/>
</dbReference>
<protein>
    <recommendedName>
        <fullName evidence="2">FHA domain-containing protein</fullName>
    </recommendedName>
</protein>
<dbReference type="InterPro" id="IPR027417">
    <property type="entry name" value="P-loop_NTPase"/>
</dbReference>
<dbReference type="CDD" id="cd18042">
    <property type="entry name" value="DEXXQc_SETX"/>
    <property type="match status" value="1"/>
</dbReference>
<dbReference type="VEuPathDB" id="VectorBase:ACON2_039646"/>
<dbReference type="InterPro" id="IPR008984">
    <property type="entry name" value="SMAD_FHA_dom_sf"/>
</dbReference>
<evidence type="ECO:0000259" key="2">
    <source>
        <dbReference type="PROSITE" id="PS50006"/>
    </source>
</evidence>
<feature type="region of interest" description="Disordered" evidence="1">
    <location>
        <begin position="631"/>
        <end position="676"/>
    </location>
</feature>
<dbReference type="GO" id="GO:0006369">
    <property type="term" value="P:termination of RNA polymerase II transcription"/>
    <property type="evidence" value="ECO:0007669"/>
    <property type="project" value="TreeGrafter"/>
</dbReference>
<dbReference type="InterPro" id="IPR000253">
    <property type="entry name" value="FHA_dom"/>
</dbReference>
<feature type="domain" description="FHA" evidence="2">
    <location>
        <begin position="38"/>
        <end position="90"/>
    </location>
</feature>
<dbReference type="PROSITE" id="PS50006">
    <property type="entry name" value="FHA_DOMAIN"/>
    <property type="match status" value="1"/>
</dbReference>
<feature type="compositionally biased region" description="Basic residues" evidence="1">
    <location>
        <begin position="347"/>
        <end position="361"/>
    </location>
</feature>
<dbReference type="GO" id="GO:0001147">
    <property type="term" value="F:transcription termination site sequence-specific DNA binding"/>
    <property type="evidence" value="ECO:0007669"/>
    <property type="project" value="TreeGrafter"/>
</dbReference>
<feature type="region of interest" description="Disordered" evidence="1">
    <location>
        <begin position="318"/>
        <end position="571"/>
    </location>
</feature>
<reference evidence="3" key="1">
    <citation type="submission" date="2022-08" db="UniProtKB">
        <authorList>
            <consortium name="EnsemblMetazoa"/>
        </authorList>
    </citation>
    <scope>IDENTIFICATION</scope>
</reference>
<dbReference type="InterPro" id="IPR041677">
    <property type="entry name" value="DNA2/NAM7_AAA_11"/>
</dbReference>
<dbReference type="SUPFAM" id="SSF52540">
    <property type="entry name" value="P-loop containing nucleoside triphosphate hydrolases"/>
    <property type="match status" value="1"/>
</dbReference>
<dbReference type="CDD" id="cd18808">
    <property type="entry name" value="SF1_C_Upf1"/>
    <property type="match status" value="1"/>
</dbReference>
<dbReference type="GO" id="GO:0004386">
    <property type="term" value="F:helicase activity"/>
    <property type="evidence" value="ECO:0007669"/>
    <property type="project" value="InterPro"/>
</dbReference>
<dbReference type="EnsemblMetazoa" id="ACOM024941-RA">
    <property type="protein sequence ID" value="ACOM024941-PA.2"/>
    <property type="gene ID" value="ACOM024941"/>
</dbReference>
<proteinExistence type="predicted"/>
<feature type="compositionally biased region" description="Basic and acidic residues" evidence="1">
    <location>
        <begin position="518"/>
        <end position="530"/>
    </location>
</feature>
<dbReference type="InterPro" id="IPR045055">
    <property type="entry name" value="DNA2/NAM7-like"/>
</dbReference>
<feature type="compositionally biased region" description="Basic and acidic residues" evidence="1">
    <location>
        <begin position="391"/>
        <end position="429"/>
    </location>
</feature>
<dbReference type="Gene3D" id="2.60.200.20">
    <property type="match status" value="1"/>
</dbReference>
<dbReference type="InterPro" id="IPR041679">
    <property type="entry name" value="DNA2/NAM7-like_C"/>
</dbReference>
<feature type="compositionally biased region" description="Basic and acidic residues" evidence="1">
    <location>
        <begin position="457"/>
        <end position="477"/>
    </location>
</feature>
<dbReference type="Pfam" id="PF13087">
    <property type="entry name" value="AAA_12"/>
    <property type="match status" value="1"/>
</dbReference>
<dbReference type="PANTHER" id="PTHR10887:SF495">
    <property type="entry name" value="HELICASE SENATAXIN ISOFORM X1-RELATED"/>
    <property type="match status" value="1"/>
</dbReference>
<dbReference type="SMART" id="SM00240">
    <property type="entry name" value="FHA"/>
    <property type="match status" value="1"/>
</dbReference>
<evidence type="ECO:0000313" key="3">
    <source>
        <dbReference type="EnsemblMetazoa" id="ACOM024941-PA.2"/>
    </source>
</evidence>
<organism evidence="3">
    <name type="scientific">Anopheles coluzzii</name>
    <name type="common">African malaria mosquito</name>
    <dbReference type="NCBI Taxonomy" id="1518534"/>
    <lineage>
        <taxon>Eukaryota</taxon>
        <taxon>Metazoa</taxon>
        <taxon>Ecdysozoa</taxon>
        <taxon>Arthropoda</taxon>
        <taxon>Hexapoda</taxon>
        <taxon>Insecta</taxon>
        <taxon>Pterygota</taxon>
        <taxon>Neoptera</taxon>
        <taxon>Endopterygota</taxon>
        <taxon>Diptera</taxon>
        <taxon>Nematocera</taxon>
        <taxon>Culicoidea</taxon>
        <taxon>Culicidae</taxon>
        <taxon>Anophelinae</taxon>
        <taxon>Anopheles</taxon>
    </lineage>
</organism>